<evidence type="ECO:0000313" key="2">
    <source>
        <dbReference type="Proteomes" id="UP000026915"/>
    </source>
</evidence>
<dbReference type="HOGENOM" id="CLU_2762998_0_0_1"/>
<gene>
    <name evidence="1" type="ORF">TCM_030303</name>
</gene>
<proteinExistence type="predicted"/>
<name>A0A061GHD0_THECC</name>
<dbReference type="AlphaFoldDB" id="A0A061GHD0"/>
<reference evidence="1 2" key="1">
    <citation type="journal article" date="2013" name="Genome Biol.">
        <title>The genome sequence of the most widely cultivated cacao type and its use to identify candidate genes regulating pod color.</title>
        <authorList>
            <person name="Motamayor J.C."/>
            <person name="Mockaitis K."/>
            <person name="Schmutz J."/>
            <person name="Haiminen N."/>
            <person name="Iii D.L."/>
            <person name="Cornejo O."/>
            <person name="Findley S.D."/>
            <person name="Zheng P."/>
            <person name="Utro F."/>
            <person name="Royaert S."/>
            <person name="Saski C."/>
            <person name="Jenkins J."/>
            <person name="Podicheti R."/>
            <person name="Zhao M."/>
            <person name="Scheffler B.E."/>
            <person name="Stack J.C."/>
            <person name="Feltus F.A."/>
            <person name="Mustiga G.M."/>
            <person name="Amores F."/>
            <person name="Phillips W."/>
            <person name="Marelli J.P."/>
            <person name="May G.D."/>
            <person name="Shapiro H."/>
            <person name="Ma J."/>
            <person name="Bustamante C.D."/>
            <person name="Schnell R.J."/>
            <person name="Main D."/>
            <person name="Gilbert D."/>
            <person name="Parida L."/>
            <person name="Kuhn D.N."/>
        </authorList>
    </citation>
    <scope>NUCLEOTIDE SEQUENCE [LARGE SCALE GENOMIC DNA]</scope>
    <source>
        <strain evidence="2">cv. Matina 1-6</strain>
    </source>
</reference>
<dbReference type="EMBL" id="CM001884">
    <property type="protein sequence ID" value="EOY28808.1"/>
    <property type="molecule type" value="Genomic_DNA"/>
</dbReference>
<protein>
    <submittedName>
        <fullName evidence="1">Uncharacterized protein</fullName>
    </submittedName>
</protein>
<dbReference type="InParanoid" id="A0A061GHD0"/>
<accession>A0A061GHD0</accession>
<sequence>MTINRMIMIRIMGSTCRAILGNSPLEKQLAFQISPSPHKEKYPTMHPYHSKAKQIFSRSWMTLGLLRMWI</sequence>
<dbReference type="Gramene" id="EOY28808">
    <property type="protein sequence ID" value="EOY28808"/>
    <property type="gene ID" value="TCM_030303"/>
</dbReference>
<keyword evidence="2" id="KW-1185">Reference proteome</keyword>
<organism evidence="1 2">
    <name type="scientific">Theobroma cacao</name>
    <name type="common">Cacao</name>
    <name type="synonym">Cocoa</name>
    <dbReference type="NCBI Taxonomy" id="3641"/>
    <lineage>
        <taxon>Eukaryota</taxon>
        <taxon>Viridiplantae</taxon>
        <taxon>Streptophyta</taxon>
        <taxon>Embryophyta</taxon>
        <taxon>Tracheophyta</taxon>
        <taxon>Spermatophyta</taxon>
        <taxon>Magnoliopsida</taxon>
        <taxon>eudicotyledons</taxon>
        <taxon>Gunneridae</taxon>
        <taxon>Pentapetalae</taxon>
        <taxon>rosids</taxon>
        <taxon>malvids</taxon>
        <taxon>Malvales</taxon>
        <taxon>Malvaceae</taxon>
        <taxon>Byttnerioideae</taxon>
        <taxon>Theobroma</taxon>
    </lineage>
</organism>
<evidence type="ECO:0000313" key="1">
    <source>
        <dbReference type="EMBL" id="EOY28808.1"/>
    </source>
</evidence>
<dbReference type="Proteomes" id="UP000026915">
    <property type="component" value="Chromosome 6"/>
</dbReference>